<evidence type="ECO:0000313" key="2">
    <source>
        <dbReference type="Proteomes" id="UP000887565"/>
    </source>
</evidence>
<proteinExistence type="predicted"/>
<reference evidence="3" key="1">
    <citation type="submission" date="2022-11" db="UniProtKB">
        <authorList>
            <consortium name="WormBaseParasite"/>
        </authorList>
    </citation>
    <scope>IDENTIFICATION</scope>
</reference>
<accession>A0A915IM14</accession>
<name>A0A915IM14_ROMCU</name>
<dbReference type="AlphaFoldDB" id="A0A915IM14"/>
<evidence type="ECO:0000256" key="1">
    <source>
        <dbReference type="SAM" id="MobiDB-lite"/>
    </source>
</evidence>
<sequence>MKATDLQPHQLSKGRMMMSSSSSNQDQIFKIPSLKTLPRRGELLQVPIMGPACPLLKMNIPVVDQQQRQPTNKPTLLFDTYHRLYWDNEQEEHRENP</sequence>
<organism evidence="2 3">
    <name type="scientific">Romanomermis culicivorax</name>
    <name type="common">Nematode worm</name>
    <dbReference type="NCBI Taxonomy" id="13658"/>
    <lineage>
        <taxon>Eukaryota</taxon>
        <taxon>Metazoa</taxon>
        <taxon>Ecdysozoa</taxon>
        <taxon>Nematoda</taxon>
        <taxon>Enoplea</taxon>
        <taxon>Dorylaimia</taxon>
        <taxon>Mermithida</taxon>
        <taxon>Mermithoidea</taxon>
        <taxon>Mermithidae</taxon>
        <taxon>Romanomermis</taxon>
    </lineage>
</organism>
<keyword evidence="2" id="KW-1185">Reference proteome</keyword>
<protein>
    <submittedName>
        <fullName evidence="3">Uncharacterized protein</fullName>
    </submittedName>
</protein>
<dbReference type="Proteomes" id="UP000887565">
    <property type="component" value="Unplaced"/>
</dbReference>
<evidence type="ECO:0000313" key="3">
    <source>
        <dbReference type="WBParaSite" id="nRc.2.0.1.t14503-RA"/>
    </source>
</evidence>
<feature type="region of interest" description="Disordered" evidence="1">
    <location>
        <begin position="1"/>
        <end position="26"/>
    </location>
</feature>
<dbReference type="WBParaSite" id="nRc.2.0.1.t14503-RA">
    <property type="protein sequence ID" value="nRc.2.0.1.t14503-RA"/>
    <property type="gene ID" value="nRc.2.0.1.g14503"/>
</dbReference>